<evidence type="ECO:0000313" key="1">
    <source>
        <dbReference type="EMBL" id="MEZ0451743.1"/>
    </source>
</evidence>
<name>A0ABV4HEN3_9SPHI</name>
<sequence>MPENNLPHLVIDGNFYDAKNYTSNIQGGPTVLARSGINRQQHGNSVEVRFNEALADFRERNLTPKNWSI</sequence>
<evidence type="ECO:0000313" key="2">
    <source>
        <dbReference type="Proteomes" id="UP001566204"/>
    </source>
</evidence>
<dbReference type="Proteomes" id="UP001566204">
    <property type="component" value="Unassembled WGS sequence"/>
</dbReference>
<comment type="caution">
    <text evidence="1">The sequence shown here is derived from an EMBL/GenBank/DDBJ whole genome shotgun (WGS) entry which is preliminary data.</text>
</comment>
<keyword evidence="2" id="KW-1185">Reference proteome</keyword>
<accession>A0ABV4HEN3</accession>
<reference evidence="1 2" key="1">
    <citation type="submission" date="2024-06" db="EMBL/GenBank/DDBJ databases">
        <title>Soil Sphingobacterium thalpophilum.</title>
        <authorList>
            <person name="Yang J."/>
            <person name="Li J."/>
        </authorList>
    </citation>
    <scope>NUCLEOTIDE SEQUENCE [LARGE SCALE GENOMIC DNA]</scope>
    <source>
        <strain evidence="1 2">22g91tb</strain>
    </source>
</reference>
<protein>
    <submittedName>
        <fullName evidence="1">Uncharacterized protein</fullName>
    </submittedName>
</protein>
<organism evidence="1 2">
    <name type="scientific">Sphingobacterium thalpophilum</name>
    <dbReference type="NCBI Taxonomy" id="259"/>
    <lineage>
        <taxon>Bacteria</taxon>
        <taxon>Pseudomonadati</taxon>
        <taxon>Bacteroidota</taxon>
        <taxon>Sphingobacteriia</taxon>
        <taxon>Sphingobacteriales</taxon>
        <taxon>Sphingobacteriaceae</taxon>
        <taxon>Sphingobacterium</taxon>
    </lineage>
</organism>
<gene>
    <name evidence="1" type="ORF">ABTW24_09065</name>
</gene>
<dbReference type="EMBL" id="JBEOQB010000002">
    <property type="protein sequence ID" value="MEZ0451743.1"/>
    <property type="molecule type" value="Genomic_DNA"/>
</dbReference>
<dbReference type="RefSeq" id="WP_370482068.1">
    <property type="nucleotide sequence ID" value="NZ_JBEOQA010000001.1"/>
</dbReference>
<proteinExistence type="predicted"/>